<dbReference type="EMBL" id="DS231617">
    <property type="protein sequence ID" value="EDU46810.1"/>
    <property type="molecule type" value="Genomic_DNA"/>
</dbReference>
<feature type="chain" id="PRO_5002782796" evidence="1">
    <location>
        <begin position="20"/>
        <end position="116"/>
    </location>
</feature>
<evidence type="ECO:0000256" key="1">
    <source>
        <dbReference type="SAM" id="SignalP"/>
    </source>
</evidence>
<name>B2W0I7_PYRTR</name>
<dbReference type="HOGENOM" id="CLU_2098078_0_0_1"/>
<sequence>MFFSKTIFAMLLAVGAVNAAAIANPLDAGELSKRDCIPCGQFSRENPILAYRPKYPYAPLLSDRGSTTTFHLECSLYYHMLQWSIRLWCPDFITHVTSPNSTFLAVLWTLINYKKI</sequence>
<organism evidence="2 3">
    <name type="scientific">Pyrenophora tritici-repentis (strain Pt-1C-BFP)</name>
    <name type="common">Wheat tan spot fungus</name>
    <name type="synonym">Drechslera tritici-repentis</name>
    <dbReference type="NCBI Taxonomy" id="426418"/>
    <lineage>
        <taxon>Eukaryota</taxon>
        <taxon>Fungi</taxon>
        <taxon>Dikarya</taxon>
        <taxon>Ascomycota</taxon>
        <taxon>Pezizomycotina</taxon>
        <taxon>Dothideomycetes</taxon>
        <taxon>Pleosporomycetidae</taxon>
        <taxon>Pleosporales</taxon>
        <taxon>Pleosporineae</taxon>
        <taxon>Pleosporaceae</taxon>
        <taxon>Pyrenophora</taxon>
    </lineage>
</organism>
<gene>
    <name evidence="2" type="ORF">PTRG_03972</name>
</gene>
<dbReference type="AlphaFoldDB" id="B2W0I7"/>
<evidence type="ECO:0000313" key="2">
    <source>
        <dbReference type="EMBL" id="EDU46810.1"/>
    </source>
</evidence>
<proteinExistence type="predicted"/>
<keyword evidence="1" id="KW-0732">Signal</keyword>
<accession>B2W0I7</accession>
<dbReference type="Proteomes" id="UP000001471">
    <property type="component" value="Unassembled WGS sequence"/>
</dbReference>
<reference evidence="3" key="1">
    <citation type="journal article" date="2013" name="G3 (Bethesda)">
        <title>Comparative genomics of a plant-pathogenic fungus, Pyrenophora tritici-repentis, reveals transduplication and the impact of repeat elements on pathogenicity and population divergence.</title>
        <authorList>
            <person name="Manning V.A."/>
            <person name="Pandelova I."/>
            <person name="Dhillon B."/>
            <person name="Wilhelm L.J."/>
            <person name="Goodwin S.B."/>
            <person name="Berlin A.M."/>
            <person name="Figueroa M."/>
            <person name="Freitag M."/>
            <person name="Hane J.K."/>
            <person name="Henrissat B."/>
            <person name="Holman W.H."/>
            <person name="Kodira C.D."/>
            <person name="Martin J."/>
            <person name="Oliver R.P."/>
            <person name="Robbertse B."/>
            <person name="Schackwitz W."/>
            <person name="Schwartz D.C."/>
            <person name="Spatafora J.W."/>
            <person name="Turgeon B.G."/>
            <person name="Yandava C."/>
            <person name="Young S."/>
            <person name="Zhou S."/>
            <person name="Zeng Q."/>
            <person name="Grigoriev I.V."/>
            <person name="Ma L.-J."/>
            <person name="Ciuffetti L.M."/>
        </authorList>
    </citation>
    <scope>NUCLEOTIDE SEQUENCE [LARGE SCALE GENOMIC DNA]</scope>
    <source>
        <strain evidence="3">Pt-1C-BFP</strain>
    </source>
</reference>
<protein>
    <submittedName>
        <fullName evidence="2">Uncharacterized protein</fullName>
    </submittedName>
</protein>
<dbReference type="InParanoid" id="B2W0I7"/>
<feature type="signal peptide" evidence="1">
    <location>
        <begin position="1"/>
        <end position="19"/>
    </location>
</feature>
<evidence type="ECO:0000313" key="3">
    <source>
        <dbReference type="Proteomes" id="UP000001471"/>
    </source>
</evidence>